<organism evidence="2">
    <name type="scientific">Proteus mirabilis</name>
    <dbReference type="NCBI Taxonomy" id="584"/>
    <lineage>
        <taxon>Bacteria</taxon>
        <taxon>Pseudomonadati</taxon>
        <taxon>Pseudomonadota</taxon>
        <taxon>Gammaproteobacteria</taxon>
        <taxon>Enterobacterales</taxon>
        <taxon>Morganellaceae</taxon>
        <taxon>Proteus</taxon>
    </lineage>
</organism>
<evidence type="ECO:0000313" key="2">
    <source>
        <dbReference type="EMBL" id="ADL32323.1"/>
    </source>
</evidence>
<dbReference type="InterPro" id="IPR029044">
    <property type="entry name" value="Nucleotide-diphossugar_trans"/>
</dbReference>
<accession>D9YZ36</accession>
<reference evidence="2" key="1">
    <citation type="journal article" date="2010" name="Appl. Environ. Microbiol.">
        <title>Molecular and genetic analyses of the putative Proteus O antigen gene locus.</title>
        <authorList>
            <person name="Wang Q."/>
            <person name="Torzewska A."/>
            <person name="Ruan X."/>
            <person name="Wang X."/>
            <person name="Rozalski A."/>
            <person name="Shao Z."/>
            <person name="Guo X."/>
            <person name="Zhou H."/>
            <person name="Feng L."/>
            <person name="Wang L."/>
        </authorList>
    </citation>
    <scope>NUCLEOTIDE SEQUENCE</scope>
    <source>
        <strain evidence="2">Prk 50/57</strain>
    </source>
</reference>
<dbReference type="Gene3D" id="3.90.550.10">
    <property type="entry name" value="Spore Coat Polysaccharide Biosynthesis Protein SpsA, Chain A"/>
    <property type="match status" value="1"/>
</dbReference>
<protein>
    <submittedName>
        <fullName evidence="2">WemS</fullName>
    </submittedName>
</protein>
<evidence type="ECO:0000259" key="1">
    <source>
        <dbReference type="Pfam" id="PF00535"/>
    </source>
</evidence>
<dbReference type="CAZy" id="GT2">
    <property type="family name" value="Glycosyltransferase Family 2"/>
</dbReference>
<sequence>MIQENKNAYPLVSIIISTYNRKNLLKRAITSAIKQDYPNIEIIISDDNSLDDNEEMIENIKKQTTIPIFYMKNKKNMGACFTRNQGIKIASGKYIAGLDDDDEFTPNRISLLVKIYNISKTLSADFDYCRVDFYITPDDSIYFGELIFTPCNGMDDFYPNEWDYLLGKEWIIDDSRK</sequence>
<proteinExistence type="predicted"/>
<dbReference type="EMBL" id="GU254062">
    <property type="protein sequence ID" value="ADL32323.1"/>
    <property type="molecule type" value="Genomic_DNA"/>
</dbReference>
<gene>
    <name evidence="2" type="primary">wemS</name>
</gene>
<dbReference type="InterPro" id="IPR001173">
    <property type="entry name" value="Glyco_trans_2-like"/>
</dbReference>
<dbReference type="GO" id="GO:0016758">
    <property type="term" value="F:hexosyltransferase activity"/>
    <property type="evidence" value="ECO:0007669"/>
    <property type="project" value="UniProtKB-ARBA"/>
</dbReference>
<dbReference type="Pfam" id="PF00535">
    <property type="entry name" value="Glycos_transf_2"/>
    <property type="match status" value="1"/>
</dbReference>
<name>D9YZ36_PROMI</name>
<dbReference type="AlphaFoldDB" id="D9YZ36"/>
<dbReference type="PANTHER" id="PTHR22916:SF3">
    <property type="entry name" value="UDP-GLCNAC:BETAGAL BETA-1,3-N-ACETYLGLUCOSAMINYLTRANSFERASE-LIKE PROTEIN 1"/>
    <property type="match status" value="1"/>
</dbReference>
<dbReference type="CDD" id="cd00761">
    <property type="entry name" value="Glyco_tranf_GTA_type"/>
    <property type="match status" value="1"/>
</dbReference>
<feature type="domain" description="Glycosyltransferase 2-like" evidence="1">
    <location>
        <begin position="13"/>
        <end position="117"/>
    </location>
</feature>
<dbReference type="PANTHER" id="PTHR22916">
    <property type="entry name" value="GLYCOSYLTRANSFERASE"/>
    <property type="match status" value="1"/>
</dbReference>
<dbReference type="SUPFAM" id="SSF53448">
    <property type="entry name" value="Nucleotide-diphospho-sugar transferases"/>
    <property type="match status" value="1"/>
</dbReference>